<evidence type="ECO:0000313" key="1">
    <source>
        <dbReference type="EMBL" id="WQJ53191.1"/>
    </source>
</evidence>
<keyword evidence="2" id="KW-1185">Reference proteome</keyword>
<dbReference type="EMBL" id="OR769222">
    <property type="protein sequence ID" value="WQJ53191.1"/>
    <property type="molecule type" value="Genomic_DNA"/>
</dbReference>
<sequence>MKWRKLNKHNWCKCAHDHSFDDMVTDDPYPMYEHWFVCAVRKDYQDYPENFPEDYNPCENCKHRQFSYEEIRKTREYLKESERYYKSLEKDSFYQMLKPIDNFPF</sequence>
<dbReference type="Proteomes" id="UP001349343">
    <property type="component" value="Segment"/>
</dbReference>
<proteinExistence type="predicted"/>
<organism evidence="1 2">
    <name type="scientific">phage Lak_Megaphage_RVC_JS4_GC31</name>
    <dbReference type="NCBI Taxonomy" id="3109228"/>
    <lineage>
        <taxon>Viruses</taxon>
        <taxon>Duplodnaviria</taxon>
        <taxon>Heunggongvirae</taxon>
        <taxon>Uroviricota</taxon>
        <taxon>Caudoviricetes</taxon>
        <taxon>Caudoviricetes code 15 clade</taxon>
    </lineage>
</organism>
<reference evidence="1 2" key="1">
    <citation type="submission" date="2023-11" db="EMBL/GenBank/DDBJ databases">
        <authorList>
            <person name="Cook R."/>
            <person name="Crisci M."/>
            <person name="Pye H."/>
            <person name="Adriaenssens E."/>
            <person name="Santini J."/>
        </authorList>
    </citation>
    <scope>NUCLEOTIDE SEQUENCE [LARGE SCALE GENOMIC DNA]</scope>
    <source>
        <strain evidence="1">Lak_Megaphage_RVC_JS4_GC31</strain>
    </source>
</reference>
<accession>A0ABZ0Z2A2</accession>
<evidence type="ECO:0000313" key="2">
    <source>
        <dbReference type="Proteomes" id="UP001349343"/>
    </source>
</evidence>
<name>A0ABZ0Z2A2_9CAUD</name>
<protein>
    <submittedName>
        <fullName evidence="1">Uncharacterized protein</fullName>
    </submittedName>
</protein>